<evidence type="ECO:0000256" key="1">
    <source>
        <dbReference type="SAM" id="Phobius"/>
    </source>
</evidence>
<comment type="caution">
    <text evidence="2">The sequence shown here is derived from an EMBL/GenBank/DDBJ whole genome shotgun (WGS) entry which is preliminary data.</text>
</comment>
<accession>A0ABT1LM99</accession>
<feature type="transmembrane region" description="Helical" evidence="1">
    <location>
        <begin position="168"/>
        <end position="192"/>
    </location>
</feature>
<evidence type="ECO:0000313" key="2">
    <source>
        <dbReference type="EMBL" id="MCP8998936.1"/>
    </source>
</evidence>
<name>A0ABT1LM99_9MICC</name>
<reference evidence="2 3" key="1">
    <citation type="submission" date="2022-06" db="EMBL/GenBank/DDBJ databases">
        <title>Pseudarthrobacter sp. strain RMG13 Genome sequencing and assembly.</title>
        <authorList>
            <person name="Kim I."/>
        </authorList>
    </citation>
    <scope>NUCLEOTIDE SEQUENCE [LARGE SCALE GENOMIC DNA]</scope>
    <source>
        <strain evidence="2 3">RMG13</strain>
    </source>
</reference>
<proteinExistence type="predicted"/>
<feature type="transmembrane region" description="Helical" evidence="1">
    <location>
        <begin position="85"/>
        <end position="102"/>
    </location>
</feature>
<gene>
    <name evidence="2" type="ORF">NFC73_04170</name>
</gene>
<dbReference type="EMBL" id="JANCLV010000002">
    <property type="protein sequence ID" value="MCP8998936.1"/>
    <property type="molecule type" value="Genomic_DNA"/>
</dbReference>
<evidence type="ECO:0000313" key="3">
    <source>
        <dbReference type="Proteomes" id="UP001524318"/>
    </source>
</evidence>
<dbReference type="GO" id="GO:0016787">
    <property type="term" value="F:hydrolase activity"/>
    <property type="evidence" value="ECO:0007669"/>
    <property type="project" value="UniProtKB-KW"/>
</dbReference>
<sequence length="268" mass="28371">MGGHHAASGAAAWVAIASTGPYTLGWYPLDATGILIGGMATAGTALVCDWDHRHSTVANSLPPLSNVIAVGIENASGGHRQGTHSVLGAAFFVLLAMMAGRFQLQTDWGLLSVGAGLLCMFMINIAAKALKLFPKSGFISNWIFALAMAGLVTWFAPEQWTWLPVSMLTGVVVHIVGDMITTGGVPLLWPIVIKPPKFLRKLPVLNDVWKANGAFSLPLLGRAGSRREWLVLIPVSAYAMVGMCVAAWSLAKAQWPAVLTALGNVIHP</sequence>
<feature type="transmembrane region" description="Helical" evidence="1">
    <location>
        <begin position="139"/>
        <end position="156"/>
    </location>
</feature>
<dbReference type="Proteomes" id="UP001524318">
    <property type="component" value="Unassembled WGS sequence"/>
</dbReference>
<dbReference type="InterPro" id="IPR007404">
    <property type="entry name" value="YdjM-like"/>
</dbReference>
<organism evidence="2 3">
    <name type="scientific">Pseudarthrobacter humi</name>
    <dbReference type="NCBI Taxonomy" id="2952523"/>
    <lineage>
        <taxon>Bacteria</taxon>
        <taxon>Bacillati</taxon>
        <taxon>Actinomycetota</taxon>
        <taxon>Actinomycetes</taxon>
        <taxon>Micrococcales</taxon>
        <taxon>Micrococcaceae</taxon>
        <taxon>Pseudarthrobacter</taxon>
    </lineage>
</organism>
<protein>
    <submittedName>
        <fullName evidence="2">Metal-dependent hydrolase</fullName>
    </submittedName>
</protein>
<dbReference type="RefSeq" id="WP_254747857.1">
    <property type="nucleotide sequence ID" value="NZ_JANCLV010000002.1"/>
</dbReference>
<keyword evidence="3" id="KW-1185">Reference proteome</keyword>
<dbReference type="Pfam" id="PF04307">
    <property type="entry name" value="YdjM"/>
    <property type="match status" value="2"/>
</dbReference>
<keyword evidence="1" id="KW-1133">Transmembrane helix</keyword>
<keyword evidence="1" id="KW-0472">Membrane</keyword>
<keyword evidence="2" id="KW-0378">Hydrolase</keyword>
<keyword evidence="1" id="KW-0812">Transmembrane</keyword>
<feature type="transmembrane region" description="Helical" evidence="1">
    <location>
        <begin position="108"/>
        <end position="127"/>
    </location>
</feature>
<feature type="transmembrane region" description="Helical" evidence="1">
    <location>
        <begin position="229"/>
        <end position="251"/>
    </location>
</feature>